<dbReference type="PANTHER" id="PTHR33398">
    <property type="entry name" value="30S RIBOSOMAL PROTEIN S20"/>
    <property type="match status" value="1"/>
</dbReference>
<keyword evidence="5 7" id="KW-0687">Ribonucleoprotein</keyword>
<evidence type="ECO:0000256" key="7">
    <source>
        <dbReference type="HAMAP-Rule" id="MF_00500"/>
    </source>
</evidence>
<organism evidence="8 9">
    <name type="scientific">Candidatus Magasanikbacteria bacterium CG10_big_fil_rev_8_21_14_0_10_36_32</name>
    <dbReference type="NCBI Taxonomy" id="1974646"/>
    <lineage>
        <taxon>Bacteria</taxon>
        <taxon>Candidatus Magasanikiibacteriota</taxon>
    </lineage>
</organism>
<comment type="function">
    <text evidence="7">Binds directly to 16S ribosomal RNA.</text>
</comment>
<evidence type="ECO:0000256" key="6">
    <source>
        <dbReference type="ARBA" id="ARBA00035136"/>
    </source>
</evidence>
<dbReference type="AlphaFoldDB" id="A0A2M6W709"/>
<dbReference type="GO" id="GO:0070181">
    <property type="term" value="F:small ribosomal subunit rRNA binding"/>
    <property type="evidence" value="ECO:0007669"/>
    <property type="project" value="TreeGrafter"/>
</dbReference>
<evidence type="ECO:0000313" key="8">
    <source>
        <dbReference type="EMBL" id="PIT88570.1"/>
    </source>
</evidence>
<dbReference type="GO" id="GO:0015935">
    <property type="term" value="C:small ribosomal subunit"/>
    <property type="evidence" value="ECO:0007669"/>
    <property type="project" value="TreeGrafter"/>
</dbReference>
<name>A0A2M6W709_9BACT</name>
<evidence type="ECO:0000313" key="9">
    <source>
        <dbReference type="Proteomes" id="UP000231426"/>
    </source>
</evidence>
<evidence type="ECO:0000256" key="2">
    <source>
        <dbReference type="ARBA" id="ARBA00022730"/>
    </source>
</evidence>
<dbReference type="GO" id="GO:0003735">
    <property type="term" value="F:structural constituent of ribosome"/>
    <property type="evidence" value="ECO:0007669"/>
    <property type="project" value="InterPro"/>
</dbReference>
<keyword evidence="3 7" id="KW-0694">RNA-binding</keyword>
<evidence type="ECO:0000256" key="3">
    <source>
        <dbReference type="ARBA" id="ARBA00022884"/>
    </source>
</evidence>
<dbReference type="InterPro" id="IPR002583">
    <property type="entry name" value="Ribosomal_bS20"/>
</dbReference>
<dbReference type="PANTHER" id="PTHR33398:SF1">
    <property type="entry name" value="SMALL RIBOSOMAL SUBUNIT PROTEIN BS20C"/>
    <property type="match status" value="1"/>
</dbReference>
<keyword evidence="2 7" id="KW-0699">rRNA-binding</keyword>
<dbReference type="Pfam" id="PF01649">
    <property type="entry name" value="Ribosomal_S20p"/>
    <property type="match status" value="1"/>
</dbReference>
<dbReference type="HAMAP" id="MF_00500">
    <property type="entry name" value="Ribosomal_bS20"/>
    <property type="match status" value="1"/>
</dbReference>
<dbReference type="NCBIfam" id="TIGR00029">
    <property type="entry name" value="S20"/>
    <property type="match status" value="1"/>
</dbReference>
<dbReference type="Gene3D" id="1.20.58.110">
    <property type="entry name" value="Ribosomal protein S20"/>
    <property type="match status" value="1"/>
</dbReference>
<dbReference type="Proteomes" id="UP000231426">
    <property type="component" value="Unassembled WGS sequence"/>
</dbReference>
<evidence type="ECO:0000256" key="1">
    <source>
        <dbReference type="ARBA" id="ARBA00007634"/>
    </source>
</evidence>
<accession>A0A2M6W709</accession>
<sequence length="85" mass="9579">MPNKPNAKKALRQNIKRAAQNLARKKNFREAIKKANKAEDAKKAAEYAREAQKALDKAAKTGVIKKNTAARKLSRLMKKIHAKKK</sequence>
<gene>
    <name evidence="7" type="primary">rpsT</name>
    <name evidence="8" type="ORF">COU29_02205</name>
</gene>
<comment type="caution">
    <text evidence="8">The sequence shown here is derived from an EMBL/GenBank/DDBJ whole genome shotgun (WGS) entry which is preliminary data.</text>
</comment>
<evidence type="ECO:0000256" key="5">
    <source>
        <dbReference type="ARBA" id="ARBA00023274"/>
    </source>
</evidence>
<dbReference type="EMBL" id="PFBV01000003">
    <property type="protein sequence ID" value="PIT88570.1"/>
    <property type="molecule type" value="Genomic_DNA"/>
</dbReference>
<dbReference type="GO" id="GO:0006412">
    <property type="term" value="P:translation"/>
    <property type="evidence" value="ECO:0007669"/>
    <property type="project" value="UniProtKB-UniRule"/>
</dbReference>
<comment type="similarity">
    <text evidence="1 7">Belongs to the bacterial ribosomal protein bS20 family.</text>
</comment>
<dbReference type="SUPFAM" id="SSF46992">
    <property type="entry name" value="Ribosomal protein S20"/>
    <property type="match status" value="1"/>
</dbReference>
<reference evidence="9" key="1">
    <citation type="submission" date="2017-09" db="EMBL/GenBank/DDBJ databases">
        <title>Depth-based differentiation of microbial function through sediment-hosted aquifers and enrichment of novel symbionts in the deep terrestrial subsurface.</title>
        <authorList>
            <person name="Probst A.J."/>
            <person name="Ladd B."/>
            <person name="Jarett J.K."/>
            <person name="Geller-Mcgrath D.E."/>
            <person name="Sieber C.M.K."/>
            <person name="Emerson J.B."/>
            <person name="Anantharaman K."/>
            <person name="Thomas B.C."/>
            <person name="Malmstrom R."/>
            <person name="Stieglmeier M."/>
            <person name="Klingl A."/>
            <person name="Woyke T."/>
            <person name="Ryan C.M."/>
            <person name="Banfield J.F."/>
        </authorList>
    </citation>
    <scope>NUCLEOTIDE SEQUENCE [LARGE SCALE GENOMIC DNA]</scope>
</reference>
<evidence type="ECO:0000256" key="4">
    <source>
        <dbReference type="ARBA" id="ARBA00022980"/>
    </source>
</evidence>
<dbReference type="InterPro" id="IPR036510">
    <property type="entry name" value="Ribosomal_bS20_sf"/>
</dbReference>
<proteinExistence type="inferred from homology"/>
<protein>
    <recommendedName>
        <fullName evidence="6 7">Small ribosomal subunit protein bS20</fullName>
    </recommendedName>
</protein>
<keyword evidence="4 7" id="KW-0689">Ribosomal protein</keyword>